<dbReference type="Proteomes" id="UP000464718">
    <property type="component" value="Chromosome ii"/>
</dbReference>
<dbReference type="EMBL" id="CP034299">
    <property type="protein sequence ID" value="QHH11315.1"/>
    <property type="molecule type" value="Genomic_DNA"/>
</dbReference>
<sequence>MEFSAFFQLLDDVFSLFFVLNKNVQCGCCVCHVFISHYSGGASLPNTLVCAKHFSTLPILGHGLPQKHLAR</sequence>
<organism evidence="1">
    <name type="scientific">Vibrio parahaemolyticus</name>
    <dbReference type="NCBI Taxonomy" id="670"/>
    <lineage>
        <taxon>Bacteria</taxon>
        <taxon>Pseudomonadati</taxon>
        <taxon>Pseudomonadota</taxon>
        <taxon>Gammaproteobacteria</taxon>
        <taxon>Vibrionales</taxon>
        <taxon>Vibrionaceae</taxon>
        <taxon>Vibrio</taxon>
    </lineage>
</organism>
<evidence type="ECO:0000313" key="2">
    <source>
        <dbReference type="EMBL" id="QHH11315.1"/>
    </source>
</evidence>
<protein>
    <submittedName>
        <fullName evidence="1">Uncharacterized protein</fullName>
    </submittedName>
</protein>
<gene>
    <name evidence="2" type="ORF">EHC69_18575</name>
    <name evidence="3" type="ORF">FVP01_05640</name>
    <name evidence="1" type="ORF">I7278_09340</name>
</gene>
<accession>A0A7Z2MVC1</accession>
<reference evidence="1" key="1">
    <citation type="journal article" date="2018" name="Genome Biol.">
        <title>SKESA: strategic k-mer extension for scrupulous assemblies.</title>
        <authorList>
            <person name="Souvorov A."/>
            <person name="Agarwala R."/>
            <person name="Lipman D.J."/>
        </authorList>
    </citation>
    <scope>NUCLEOTIDE SEQUENCE</scope>
    <source>
        <strain evidence="1">1930</strain>
    </source>
</reference>
<proteinExistence type="predicted"/>
<reference evidence="2 5" key="2">
    <citation type="submission" date="2018-12" db="EMBL/GenBank/DDBJ databases">
        <title>Genomic insights into the evolutionary origins and pathogenicity of five Vibrio parahaemolyticus strains isolated from the shrimp with acute hepatopancreatic necrosis disease (AHPND).</title>
        <authorList>
            <person name="Yang Q."/>
            <person name="Dong X."/>
            <person name="Xie G."/>
            <person name="Fu S."/>
            <person name="Zou P."/>
            <person name="Sun J."/>
            <person name="Wang Y."/>
            <person name="Huang J."/>
        </authorList>
    </citation>
    <scope>NUCLEOTIDE SEQUENCE [LARGE SCALE GENOMIC DNA]</scope>
    <source>
        <strain evidence="2 5">20160303005-1</strain>
    </source>
</reference>
<reference evidence="1" key="4">
    <citation type="submission" date="2019-12" db="EMBL/GenBank/DDBJ databases">
        <authorList>
            <consortium name="NCBI Pathogen Detection Project"/>
        </authorList>
    </citation>
    <scope>NUCLEOTIDE SEQUENCE</scope>
    <source>
        <strain evidence="1">1930</strain>
    </source>
</reference>
<dbReference type="Proteomes" id="UP000856022">
    <property type="component" value="Unassembled WGS sequence"/>
</dbReference>
<reference evidence="3 4" key="3">
    <citation type="submission" date="2019-08" db="EMBL/GenBank/DDBJ databases">
        <title>Emerging of two pre-pandemic pathogenic O4:KUT lineages of Vibrio parahaemolyticus in coastal eastern China.</title>
        <authorList>
            <person name="Yu H."/>
        </authorList>
    </citation>
    <scope>NUCLEOTIDE SEQUENCE [LARGE SCALE GENOMIC DNA]</scope>
    <source>
        <strain evidence="3 4">HZ17-383</strain>
    </source>
</reference>
<dbReference type="EMBL" id="DACQKT010000003">
    <property type="protein sequence ID" value="HAS6677012.1"/>
    <property type="molecule type" value="Genomic_DNA"/>
</dbReference>
<dbReference type="EMBL" id="VRMQ01000001">
    <property type="protein sequence ID" value="TXN18465.1"/>
    <property type="molecule type" value="Genomic_DNA"/>
</dbReference>
<dbReference type="AlphaFoldDB" id="A0A7Z2MVC1"/>
<evidence type="ECO:0000313" key="3">
    <source>
        <dbReference type="EMBL" id="TXN18465.1"/>
    </source>
</evidence>
<evidence type="ECO:0000313" key="4">
    <source>
        <dbReference type="Proteomes" id="UP000321504"/>
    </source>
</evidence>
<evidence type="ECO:0000313" key="5">
    <source>
        <dbReference type="Proteomes" id="UP000464718"/>
    </source>
</evidence>
<evidence type="ECO:0000313" key="1">
    <source>
        <dbReference type="EMBL" id="HAS6677012.1"/>
    </source>
</evidence>
<name>A0A7Z2MVC1_VIBPH</name>
<dbReference type="Proteomes" id="UP000321504">
    <property type="component" value="Unassembled WGS sequence"/>
</dbReference>